<evidence type="ECO:0000313" key="3">
    <source>
        <dbReference type="Proteomes" id="UP000054558"/>
    </source>
</evidence>
<feature type="region of interest" description="Disordered" evidence="1">
    <location>
        <begin position="186"/>
        <end position="206"/>
    </location>
</feature>
<organism evidence="2 3">
    <name type="scientific">Klebsormidium nitens</name>
    <name type="common">Green alga</name>
    <name type="synonym">Ulothrix nitens</name>
    <dbReference type="NCBI Taxonomy" id="105231"/>
    <lineage>
        <taxon>Eukaryota</taxon>
        <taxon>Viridiplantae</taxon>
        <taxon>Streptophyta</taxon>
        <taxon>Klebsormidiophyceae</taxon>
        <taxon>Klebsormidiales</taxon>
        <taxon>Klebsormidiaceae</taxon>
        <taxon>Klebsormidium</taxon>
    </lineage>
</organism>
<dbReference type="Pfam" id="PF04855">
    <property type="entry name" value="SNF5"/>
    <property type="match status" value="1"/>
</dbReference>
<dbReference type="STRING" id="105231.A0A0U9HLK8"/>
<dbReference type="Proteomes" id="UP000054558">
    <property type="component" value="Unassembled WGS sequence"/>
</dbReference>
<protein>
    <submittedName>
        <fullName evidence="2">Uncharacterized protein</fullName>
    </submittedName>
</protein>
<name>A0A0U9HLK8_KLENI</name>
<dbReference type="AlphaFoldDB" id="A0A0U9HLK8"/>
<dbReference type="GO" id="GO:0006338">
    <property type="term" value="P:chromatin remodeling"/>
    <property type="evidence" value="ECO:0007669"/>
    <property type="project" value="InterPro"/>
</dbReference>
<keyword evidence="3" id="KW-1185">Reference proteome</keyword>
<dbReference type="EMBL" id="DF237090">
    <property type="protein sequence ID" value="GAQ83256.1"/>
    <property type="molecule type" value="Genomic_DNA"/>
</dbReference>
<dbReference type="GO" id="GO:0000228">
    <property type="term" value="C:nuclear chromosome"/>
    <property type="evidence" value="ECO:0007669"/>
    <property type="project" value="InterPro"/>
</dbReference>
<dbReference type="OrthoDB" id="547934at2759"/>
<reference evidence="2 3" key="1">
    <citation type="journal article" date="2014" name="Nat. Commun.">
        <title>Klebsormidium flaccidum genome reveals primary factors for plant terrestrial adaptation.</title>
        <authorList>
            <person name="Hori K."/>
            <person name="Maruyama F."/>
            <person name="Fujisawa T."/>
            <person name="Togashi T."/>
            <person name="Yamamoto N."/>
            <person name="Seo M."/>
            <person name="Sato S."/>
            <person name="Yamada T."/>
            <person name="Mori H."/>
            <person name="Tajima N."/>
            <person name="Moriyama T."/>
            <person name="Ikeuchi M."/>
            <person name="Watanabe M."/>
            <person name="Wada H."/>
            <person name="Kobayashi K."/>
            <person name="Saito M."/>
            <person name="Masuda T."/>
            <person name="Sasaki-Sekimoto Y."/>
            <person name="Mashiguchi K."/>
            <person name="Awai K."/>
            <person name="Shimojima M."/>
            <person name="Masuda S."/>
            <person name="Iwai M."/>
            <person name="Nobusawa T."/>
            <person name="Narise T."/>
            <person name="Kondo S."/>
            <person name="Saito H."/>
            <person name="Sato R."/>
            <person name="Murakawa M."/>
            <person name="Ihara Y."/>
            <person name="Oshima-Yamada Y."/>
            <person name="Ohtaka K."/>
            <person name="Satoh M."/>
            <person name="Sonobe K."/>
            <person name="Ishii M."/>
            <person name="Ohtani R."/>
            <person name="Kanamori-Sato M."/>
            <person name="Honoki R."/>
            <person name="Miyazaki D."/>
            <person name="Mochizuki H."/>
            <person name="Umetsu J."/>
            <person name="Higashi K."/>
            <person name="Shibata D."/>
            <person name="Kamiya Y."/>
            <person name="Sato N."/>
            <person name="Nakamura Y."/>
            <person name="Tabata S."/>
            <person name="Ida S."/>
            <person name="Kurokawa K."/>
            <person name="Ohta H."/>
        </authorList>
    </citation>
    <scope>NUCLEOTIDE SEQUENCE [LARGE SCALE GENOMIC DNA]</scope>
    <source>
        <strain evidence="2 3">NIES-2285</strain>
    </source>
</reference>
<dbReference type="InterPro" id="IPR006939">
    <property type="entry name" value="SNF5"/>
</dbReference>
<evidence type="ECO:0000256" key="1">
    <source>
        <dbReference type="SAM" id="MobiDB-lite"/>
    </source>
</evidence>
<evidence type="ECO:0000313" key="2">
    <source>
        <dbReference type="EMBL" id="GAQ83256.1"/>
    </source>
</evidence>
<accession>A0A0U9HLK8</accession>
<proteinExistence type="predicted"/>
<sequence length="206" mass="23755">MGEPADRRVEGLVPIYVNLTHNTFQLQDCFLYRLQAHAPPEPIKVARKMWEELGVPAALERVIATQLNVGLKKYHKKDLCKEHLVEVNLNVELEGRTYKDRVLWDLNEPQNSPDEFAFSVCTDLGLPMSFVDPIRTDVLKQLVEKWKEQREGSLKLIETLQVERGLKRKDDEAELWTPLVKRADKRPKVDVGKSTTTEGQPVERTE</sequence>
<gene>
    <name evidence="2" type="ORF">KFL_001410140</name>
</gene>